<organism evidence="1">
    <name type="scientific">freshwater metagenome</name>
    <dbReference type="NCBI Taxonomy" id="449393"/>
    <lineage>
        <taxon>unclassified sequences</taxon>
        <taxon>metagenomes</taxon>
        <taxon>ecological metagenomes</taxon>
    </lineage>
</organism>
<name>A0A6J7EH22_9ZZZZ</name>
<accession>A0A6J7EH22</accession>
<dbReference type="Gene3D" id="1.10.10.1150">
    <property type="entry name" value="Coenzyme PQQ synthesis protein D (PqqD)"/>
    <property type="match status" value="1"/>
</dbReference>
<reference evidence="1" key="1">
    <citation type="submission" date="2020-05" db="EMBL/GenBank/DDBJ databases">
        <authorList>
            <person name="Chiriac C."/>
            <person name="Salcher M."/>
            <person name="Ghai R."/>
            <person name="Kavagutti S V."/>
        </authorList>
    </citation>
    <scope>NUCLEOTIDE SEQUENCE</scope>
</reference>
<gene>
    <name evidence="1" type="ORF">UFOPK3423_01314</name>
</gene>
<dbReference type="Pfam" id="PF05402">
    <property type="entry name" value="PqqD"/>
    <property type="match status" value="1"/>
</dbReference>
<evidence type="ECO:0000313" key="1">
    <source>
        <dbReference type="EMBL" id="CAB4880600.1"/>
    </source>
</evidence>
<dbReference type="InterPro" id="IPR041881">
    <property type="entry name" value="PqqD_sf"/>
</dbReference>
<protein>
    <submittedName>
        <fullName evidence="1">Unannotated protein</fullName>
    </submittedName>
</protein>
<proteinExistence type="predicted"/>
<sequence>MPVNVNTASAASLAALEDVAPAALLVRPAGAVLIDSLKPFRFGTVPEDSLSDCWERVVSTWPPPEMVDWARSIRTSSGIGRSAHVPYRDEEVALVPAAGGSPAGREVADEAIPSATPQTPERVDLGEARETVVGLALARPYSLAAVRSTGSGARGRYVRVVEAETTHRLNETAARVMDACDGGTPLAAVEQLARRGTAVARAQIEADVLGAVRSLVQRKILLPGR</sequence>
<dbReference type="InterPro" id="IPR008792">
    <property type="entry name" value="PQQD"/>
</dbReference>
<dbReference type="EMBL" id="CAFBLQ010000167">
    <property type="protein sequence ID" value="CAB4880600.1"/>
    <property type="molecule type" value="Genomic_DNA"/>
</dbReference>
<dbReference type="AlphaFoldDB" id="A0A6J7EH22"/>